<name>A0A1H9HBJ7_9BACI</name>
<dbReference type="STRING" id="571933.SAMN05216362_11863"/>
<comment type="cofactor">
    <cofactor evidence="1">
        <name>Mn(2+)</name>
        <dbReference type="ChEBI" id="CHEBI:29035"/>
    </cofactor>
</comment>
<keyword evidence="3" id="KW-0479">Metal-binding</keyword>
<evidence type="ECO:0000256" key="4">
    <source>
        <dbReference type="ARBA" id="ARBA00022801"/>
    </source>
</evidence>
<dbReference type="PANTHER" id="PTHR46112">
    <property type="entry name" value="AMINOPEPTIDASE"/>
    <property type="match status" value="1"/>
</dbReference>
<comment type="similarity">
    <text evidence="2">Belongs to the peptidase M24B family.</text>
</comment>
<dbReference type="CDD" id="cd01092">
    <property type="entry name" value="APP-like"/>
    <property type="match status" value="1"/>
</dbReference>
<dbReference type="InterPro" id="IPR000994">
    <property type="entry name" value="Pept_M24"/>
</dbReference>
<evidence type="ECO:0000256" key="1">
    <source>
        <dbReference type="ARBA" id="ARBA00001936"/>
    </source>
</evidence>
<proteinExistence type="inferred from homology"/>
<dbReference type="GO" id="GO:0004177">
    <property type="term" value="F:aminopeptidase activity"/>
    <property type="evidence" value="ECO:0007669"/>
    <property type="project" value="UniProtKB-ARBA"/>
</dbReference>
<dbReference type="GO" id="GO:0046872">
    <property type="term" value="F:metal ion binding"/>
    <property type="evidence" value="ECO:0007669"/>
    <property type="project" value="UniProtKB-KW"/>
</dbReference>
<dbReference type="InterPro" id="IPR001131">
    <property type="entry name" value="Peptidase_M24B_aminopep-P_CS"/>
</dbReference>
<evidence type="ECO:0000256" key="3">
    <source>
        <dbReference type="ARBA" id="ARBA00022723"/>
    </source>
</evidence>
<evidence type="ECO:0000259" key="6">
    <source>
        <dbReference type="Pfam" id="PF00557"/>
    </source>
</evidence>
<protein>
    <submittedName>
        <fullName evidence="7">Xaa-Pro dipeptidase</fullName>
    </submittedName>
</protein>
<keyword evidence="5" id="KW-0464">Manganese</keyword>
<dbReference type="PANTHER" id="PTHR46112:SF10">
    <property type="entry name" value="DIPEPTIDASE YKVY-RELATED"/>
    <property type="match status" value="1"/>
</dbReference>
<dbReference type="Gene3D" id="3.90.230.10">
    <property type="entry name" value="Creatinase/methionine aminopeptidase superfamily"/>
    <property type="match status" value="1"/>
</dbReference>
<evidence type="ECO:0000313" key="7">
    <source>
        <dbReference type="EMBL" id="SEQ59721.1"/>
    </source>
</evidence>
<dbReference type="SUPFAM" id="SSF55920">
    <property type="entry name" value="Creatinase/aminopeptidase"/>
    <property type="match status" value="1"/>
</dbReference>
<keyword evidence="8" id="KW-1185">Reference proteome</keyword>
<dbReference type="FunFam" id="3.90.230.10:FF:000014">
    <property type="entry name" value="Aminopeptidase P family protein"/>
    <property type="match status" value="1"/>
</dbReference>
<dbReference type="Proteomes" id="UP000199427">
    <property type="component" value="Unassembled WGS sequence"/>
</dbReference>
<evidence type="ECO:0000313" key="8">
    <source>
        <dbReference type="Proteomes" id="UP000199427"/>
    </source>
</evidence>
<keyword evidence="4" id="KW-0378">Hydrolase</keyword>
<dbReference type="InterPro" id="IPR050659">
    <property type="entry name" value="Peptidase_M24B"/>
</dbReference>
<sequence>MILSRYYRLEGLFQGEQFENIEPELQQMRLSKDESELKIMREAARLADLGIEAGVKALDEGVTELEVLSSIESEMKKNGVRKFSFDPIVLFGRKSADPHGVPGNHKLNKGDFIPFDIGAHYHGYCSDITRTFIYGEATQEQEEIYQTVLNAELAAINHCEVGNKVGELDTISRNLIADKGYGPYFIHRLGHGLGIDVHEYPSLNHTNDQILVEGMAFTIEPGIYIPDIGGVRIEDDIVITQDGVEVLTSYPKELQIIK</sequence>
<evidence type="ECO:0000256" key="2">
    <source>
        <dbReference type="ARBA" id="ARBA00008766"/>
    </source>
</evidence>
<dbReference type="InterPro" id="IPR001714">
    <property type="entry name" value="Pept_M24_MAP"/>
</dbReference>
<dbReference type="AlphaFoldDB" id="A0A1H9HBJ7"/>
<dbReference type="PRINTS" id="PR00599">
    <property type="entry name" value="MAPEPTIDASE"/>
</dbReference>
<dbReference type="InterPro" id="IPR036005">
    <property type="entry name" value="Creatinase/aminopeptidase-like"/>
</dbReference>
<gene>
    <name evidence="7" type="ORF">SAMN05216362_11863</name>
</gene>
<organism evidence="7 8">
    <name type="scientific">Piscibacillus halophilus</name>
    <dbReference type="NCBI Taxonomy" id="571933"/>
    <lineage>
        <taxon>Bacteria</taxon>
        <taxon>Bacillati</taxon>
        <taxon>Bacillota</taxon>
        <taxon>Bacilli</taxon>
        <taxon>Bacillales</taxon>
        <taxon>Bacillaceae</taxon>
        <taxon>Piscibacillus</taxon>
    </lineage>
</organism>
<dbReference type="EMBL" id="FOES01000018">
    <property type="protein sequence ID" value="SEQ59721.1"/>
    <property type="molecule type" value="Genomic_DNA"/>
</dbReference>
<reference evidence="7 8" key="1">
    <citation type="submission" date="2016-10" db="EMBL/GenBank/DDBJ databases">
        <authorList>
            <person name="de Groot N.N."/>
        </authorList>
    </citation>
    <scope>NUCLEOTIDE SEQUENCE [LARGE SCALE GENOMIC DNA]</scope>
    <source>
        <strain evidence="7 8">DSM 21633</strain>
    </source>
</reference>
<accession>A0A1H9HBJ7</accession>
<evidence type="ECO:0000256" key="5">
    <source>
        <dbReference type="ARBA" id="ARBA00023211"/>
    </source>
</evidence>
<dbReference type="PROSITE" id="PS00491">
    <property type="entry name" value="PROLINE_PEPTIDASE"/>
    <property type="match status" value="1"/>
</dbReference>
<feature type="domain" description="Peptidase M24" evidence="6">
    <location>
        <begin position="39"/>
        <end position="241"/>
    </location>
</feature>
<dbReference type="GO" id="GO:0008235">
    <property type="term" value="F:metalloexopeptidase activity"/>
    <property type="evidence" value="ECO:0007669"/>
    <property type="project" value="UniProtKB-ARBA"/>
</dbReference>
<dbReference type="Pfam" id="PF00557">
    <property type="entry name" value="Peptidase_M24"/>
    <property type="match status" value="1"/>
</dbReference>